<gene>
    <name evidence="1" type="ORF">B6R31_003496</name>
</gene>
<dbReference type="EMBL" id="AAVQAW010000016">
    <property type="protein sequence ID" value="EGD0649796.1"/>
    <property type="molecule type" value="Genomic_DNA"/>
</dbReference>
<dbReference type="InterPro" id="IPR051220">
    <property type="entry name" value="TFA_Chaperone"/>
</dbReference>
<dbReference type="PANTHER" id="PTHR34413">
    <property type="entry name" value="PROPHAGE TAIL FIBER ASSEMBLY PROTEIN HOMOLOG TFAE-RELATED-RELATED"/>
    <property type="match status" value="1"/>
</dbReference>
<evidence type="ECO:0000313" key="1">
    <source>
        <dbReference type="EMBL" id="EGD0649796.1"/>
    </source>
</evidence>
<dbReference type="Proteomes" id="UP000630371">
    <property type="component" value="Unassembled WGS sequence"/>
</dbReference>
<dbReference type="PANTHER" id="PTHR34413:SF1">
    <property type="entry name" value="CYTOPLASMIC PROTEIN"/>
    <property type="match status" value="1"/>
</dbReference>
<name>A0A383FLT0_ECOLX</name>
<protein>
    <submittedName>
        <fullName evidence="1">Tail fiber assembly protein</fullName>
    </submittedName>
</protein>
<comment type="caution">
    <text evidence="1">The sequence shown here is derived from an EMBL/GenBank/DDBJ whole genome shotgun (WGS) entry which is preliminary data.</text>
</comment>
<sequence>MFYSPSLNIFVNPVLKDDYINANSWPDDALAVSDDVYNEFAINTPPDGKIRVAGENGLPTWAQIPPPSYEELIQQAESERQLLLNQANEYMNSKQWPGKAAIGRLKDEELAQYNLWLDYLDALELIDTSSAPDIEWPTPPAVQAR</sequence>
<dbReference type="InterPro" id="IPR003458">
    <property type="entry name" value="Phage_T4_Gp38_tail_assem"/>
</dbReference>
<dbReference type="Pfam" id="PF02413">
    <property type="entry name" value="Caudo_TAP"/>
    <property type="match status" value="1"/>
</dbReference>
<organism evidence="1 2">
    <name type="scientific">Escherichia coli</name>
    <dbReference type="NCBI Taxonomy" id="562"/>
    <lineage>
        <taxon>Bacteria</taxon>
        <taxon>Pseudomonadati</taxon>
        <taxon>Pseudomonadota</taxon>
        <taxon>Gammaproteobacteria</taxon>
        <taxon>Enterobacterales</taxon>
        <taxon>Enterobacteriaceae</taxon>
        <taxon>Escherichia</taxon>
    </lineage>
</organism>
<proteinExistence type="predicted"/>
<accession>A0A383FLT0</accession>
<reference evidence="1" key="1">
    <citation type="submission" date="2018-08" db="EMBL/GenBank/DDBJ databases">
        <authorList>
            <consortium name="GenomeTrakr network: Whole genome sequencing for foodborne pathogen traceback"/>
        </authorList>
    </citation>
    <scope>NUCLEOTIDE SEQUENCE</scope>
    <source>
        <strain evidence="1">NC_STEC178</strain>
    </source>
</reference>
<dbReference type="AlphaFoldDB" id="A0A383FLT0"/>
<dbReference type="RefSeq" id="WP_096211260.1">
    <property type="nucleotide sequence ID" value="NZ_BIDS01000029.1"/>
</dbReference>
<evidence type="ECO:0000313" key="2">
    <source>
        <dbReference type="Proteomes" id="UP000630371"/>
    </source>
</evidence>